<evidence type="ECO:0000313" key="8">
    <source>
        <dbReference type="EMBL" id="CAD7450902.1"/>
    </source>
</evidence>
<evidence type="ECO:0000256" key="5">
    <source>
        <dbReference type="ARBA" id="ARBA00025466"/>
    </source>
</evidence>
<comment type="function">
    <text evidence="5">Involved in transvection phenomena (= synapsis-dependent gene expression), where the synaptic pairing of chromosomes carrying genes with which zeste interacts influences the expression of these genes. Zeste binds to DNA and stimulates transcription from a nearby promoter.</text>
</comment>
<organism evidence="8">
    <name type="scientific">Timema bartmani</name>
    <dbReference type="NCBI Taxonomy" id="61472"/>
    <lineage>
        <taxon>Eukaryota</taxon>
        <taxon>Metazoa</taxon>
        <taxon>Ecdysozoa</taxon>
        <taxon>Arthropoda</taxon>
        <taxon>Hexapoda</taxon>
        <taxon>Insecta</taxon>
        <taxon>Pterygota</taxon>
        <taxon>Neoptera</taxon>
        <taxon>Polyneoptera</taxon>
        <taxon>Phasmatodea</taxon>
        <taxon>Timematodea</taxon>
        <taxon>Timematoidea</taxon>
        <taxon>Timematidae</taxon>
        <taxon>Timema</taxon>
    </lineage>
</organism>
<name>A0A7R9FC84_9NEOP</name>
<evidence type="ECO:0000259" key="7">
    <source>
        <dbReference type="Pfam" id="PF13873"/>
    </source>
</evidence>
<keyword evidence="3" id="KW-0805">Transcription regulation</keyword>
<dbReference type="AlphaFoldDB" id="A0A7R9FC84"/>
<evidence type="ECO:0000256" key="2">
    <source>
        <dbReference type="ARBA" id="ARBA00016807"/>
    </source>
</evidence>
<dbReference type="Pfam" id="PF13873">
    <property type="entry name" value="Myb_DNA-bind_5"/>
    <property type="match status" value="1"/>
</dbReference>
<accession>A0A7R9FC84</accession>
<feature type="compositionally biased region" description="Basic and acidic residues" evidence="6">
    <location>
        <begin position="15"/>
        <end position="30"/>
    </location>
</feature>
<keyword evidence="4" id="KW-0804">Transcription</keyword>
<protein>
    <recommendedName>
        <fullName evidence="2">Regulatory protein zeste</fullName>
    </recommendedName>
</protein>
<evidence type="ECO:0000256" key="3">
    <source>
        <dbReference type="ARBA" id="ARBA00023015"/>
    </source>
</evidence>
<evidence type="ECO:0000256" key="4">
    <source>
        <dbReference type="ARBA" id="ARBA00023163"/>
    </source>
</evidence>
<sequence length="110" mass="12176">MGPQGAINSTQHWTELSKRHNESGPDKTMEQWKKVWRDLKRNTRDRAAAINAAHRQTGNPDVEDKLSNLDKKVIAVIGWESSTGIPGLSANGLVSLSKLNLSSQMKNVNN</sequence>
<feature type="compositionally biased region" description="Polar residues" evidence="6">
    <location>
        <begin position="1"/>
        <end position="14"/>
    </location>
</feature>
<evidence type="ECO:0000256" key="6">
    <source>
        <dbReference type="SAM" id="MobiDB-lite"/>
    </source>
</evidence>
<evidence type="ECO:0000256" key="1">
    <source>
        <dbReference type="ARBA" id="ARBA00011764"/>
    </source>
</evidence>
<feature type="domain" description="Myb/SANT-like DNA-binding" evidence="7">
    <location>
        <begin position="11"/>
        <end position="48"/>
    </location>
</feature>
<proteinExistence type="predicted"/>
<reference evidence="8" key="1">
    <citation type="submission" date="2020-11" db="EMBL/GenBank/DDBJ databases">
        <authorList>
            <person name="Tran Van P."/>
        </authorList>
    </citation>
    <scope>NUCLEOTIDE SEQUENCE</scope>
</reference>
<gene>
    <name evidence="8" type="ORF">TBIB3V08_LOCUS13171</name>
</gene>
<dbReference type="InterPro" id="IPR028002">
    <property type="entry name" value="Myb_DNA-bind_5"/>
</dbReference>
<feature type="region of interest" description="Disordered" evidence="6">
    <location>
        <begin position="1"/>
        <end position="30"/>
    </location>
</feature>
<comment type="subunit">
    <text evidence="1">Self-associates forming complexes of several hundred monomers.</text>
</comment>
<dbReference type="EMBL" id="OD580475">
    <property type="protein sequence ID" value="CAD7450902.1"/>
    <property type="molecule type" value="Genomic_DNA"/>
</dbReference>